<gene>
    <name evidence="1" type="ORF">ORAREDHAP_LOCUS9764</name>
</gene>
<protein>
    <submittedName>
        <fullName evidence="1">Uncharacterized protein</fullName>
    </submittedName>
</protein>
<dbReference type="AlphaFoldDB" id="A0A6J5WDM1"/>
<dbReference type="OrthoDB" id="1166019at2759"/>
<organism evidence="1 2">
    <name type="scientific">Prunus armeniaca</name>
    <name type="common">Apricot</name>
    <name type="synonym">Armeniaca vulgaris</name>
    <dbReference type="NCBI Taxonomy" id="36596"/>
    <lineage>
        <taxon>Eukaryota</taxon>
        <taxon>Viridiplantae</taxon>
        <taxon>Streptophyta</taxon>
        <taxon>Embryophyta</taxon>
        <taxon>Tracheophyta</taxon>
        <taxon>Spermatophyta</taxon>
        <taxon>Magnoliopsida</taxon>
        <taxon>eudicotyledons</taxon>
        <taxon>Gunneridae</taxon>
        <taxon>Pentapetalae</taxon>
        <taxon>rosids</taxon>
        <taxon>fabids</taxon>
        <taxon>Rosales</taxon>
        <taxon>Rosaceae</taxon>
        <taxon>Amygdaloideae</taxon>
        <taxon>Amygdaleae</taxon>
        <taxon>Prunus</taxon>
    </lineage>
</organism>
<name>A0A6J5WDM1_PRUAR</name>
<reference evidence="2" key="1">
    <citation type="journal article" date="2020" name="Genome Biol.">
        <title>Gamete binning: chromosome-level and haplotype-resolved genome assembly enabled by high-throughput single-cell sequencing of gamete genomes.</title>
        <authorList>
            <person name="Campoy J.A."/>
            <person name="Sun H."/>
            <person name="Goel M."/>
            <person name="Jiao W.-B."/>
            <person name="Folz-Donahue K."/>
            <person name="Wang N."/>
            <person name="Rubio M."/>
            <person name="Liu C."/>
            <person name="Kukat C."/>
            <person name="Ruiz D."/>
            <person name="Huettel B."/>
            <person name="Schneeberger K."/>
        </authorList>
    </citation>
    <scope>NUCLEOTIDE SEQUENCE [LARGE SCALE GENOMIC DNA]</scope>
    <source>
        <strain evidence="2">cv. Rojo Pasion</strain>
    </source>
</reference>
<dbReference type="Gene3D" id="3.80.10.10">
    <property type="entry name" value="Ribonuclease Inhibitor"/>
    <property type="match status" value="1"/>
</dbReference>
<proteinExistence type="predicted"/>
<accession>A0A6J5WDM1</accession>
<evidence type="ECO:0000313" key="2">
    <source>
        <dbReference type="Proteomes" id="UP000507245"/>
    </source>
</evidence>
<dbReference type="EMBL" id="CAEKKB010000001">
    <property type="protein sequence ID" value="CAB4297752.1"/>
    <property type="molecule type" value="Genomic_DNA"/>
</dbReference>
<sequence>MKSVKKVGVEFLGITGETPQTLINSFPKLKELILEGMWQWEEWEGVQEEDSKITIMPSLLKLEITRCKKLKALPNFLWKSQLRELIIVGKDCRILARWFKTRCGMEWLKNASQVQNIENSGQVCEKRRSWNVGGGLMMWSACLSDPPLGLKCNYDNCYK</sequence>
<keyword evidence="2" id="KW-1185">Reference proteome</keyword>
<dbReference type="Proteomes" id="UP000507245">
    <property type="component" value="Unassembled WGS sequence"/>
</dbReference>
<evidence type="ECO:0000313" key="1">
    <source>
        <dbReference type="EMBL" id="CAB4297752.1"/>
    </source>
</evidence>
<dbReference type="InterPro" id="IPR032675">
    <property type="entry name" value="LRR_dom_sf"/>
</dbReference>